<evidence type="ECO:0000256" key="1">
    <source>
        <dbReference type="ARBA" id="ARBA00001667"/>
    </source>
</evidence>
<dbReference type="RefSeq" id="WP_103373001.1">
    <property type="nucleotide sequence ID" value="NZ_BMCF01000010.1"/>
</dbReference>
<dbReference type="InterPro" id="IPR050570">
    <property type="entry name" value="Cell_wall_metabolism_enzyme"/>
</dbReference>
<evidence type="ECO:0000313" key="8">
    <source>
        <dbReference type="Proteomes" id="UP000254412"/>
    </source>
</evidence>
<reference evidence="7 8" key="1">
    <citation type="submission" date="2018-06" db="EMBL/GenBank/DDBJ databases">
        <authorList>
            <consortium name="Pathogen Informatics"/>
            <person name="Doyle S."/>
        </authorList>
    </citation>
    <scope>NUCLEOTIDE SEQUENCE [LARGE SCALE GENOMIC DNA]</scope>
    <source>
        <strain evidence="7 8">NCTC13834</strain>
    </source>
</reference>
<comment type="cofactor">
    <cofactor evidence="2">
        <name>Zn(2+)</name>
        <dbReference type="ChEBI" id="CHEBI:29105"/>
    </cofactor>
</comment>
<keyword evidence="5" id="KW-0645">Protease</keyword>
<dbReference type="EC" id="3.4.24.75" evidence="4"/>
<dbReference type="InterPro" id="IPR016047">
    <property type="entry name" value="M23ase_b-sheet_dom"/>
</dbReference>
<dbReference type="PANTHER" id="PTHR21666:SF270">
    <property type="entry name" value="MUREIN HYDROLASE ACTIVATOR ENVC"/>
    <property type="match status" value="1"/>
</dbReference>
<dbReference type="SUPFAM" id="SSF51261">
    <property type="entry name" value="Duplicated hybrid motif"/>
    <property type="match status" value="1"/>
</dbReference>
<dbReference type="EMBL" id="UHDS01000001">
    <property type="protein sequence ID" value="SUM55510.1"/>
    <property type="molecule type" value="Genomic_DNA"/>
</dbReference>
<evidence type="ECO:0000256" key="3">
    <source>
        <dbReference type="ARBA" id="ARBA00006646"/>
    </source>
</evidence>
<dbReference type="CDD" id="cd12797">
    <property type="entry name" value="M23_peptidase"/>
    <property type="match status" value="1"/>
</dbReference>
<dbReference type="InterPro" id="IPR011055">
    <property type="entry name" value="Dup_hybrid_motif"/>
</dbReference>
<comment type="catalytic activity">
    <reaction evidence="1">
        <text>Hydrolysis of the -Gly-|-Gly- bond in the pentaglycine inter-peptide link joining staphylococcal cell wall peptidoglycans.</text>
        <dbReference type="EC" id="3.4.24.75"/>
    </reaction>
</comment>
<dbReference type="PANTHER" id="PTHR21666">
    <property type="entry name" value="PEPTIDASE-RELATED"/>
    <property type="match status" value="1"/>
</dbReference>
<evidence type="ECO:0000313" key="7">
    <source>
        <dbReference type="EMBL" id="SUM55510.1"/>
    </source>
</evidence>
<keyword evidence="5" id="KW-0378">Hydrolase</keyword>
<feature type="domain" description="M23ase beta-sheet core" evidence="6">
    <location>
        <begin position="164"/>
        <end position="258"/>
    </location>
</feature>
<name>A0A380GPA5_9STAP</name>
<dbReference type="GO" id="GO:0006508">
    <property type="term" value="P:proteolysis"/>
    <property type="evidence" value="ECO:0007669"/>
    <property type="project" value="UniProtKB-KW"/>
</dbReference>
<evidence type="ECO:0000259" key="6">
    <source>
        <dbReference type="Pfam" id="PF01551"/>
    </source>
</evidence>
<evidence type="ECO:0000256" key="4">
    <source>
        <dbReference type="ARBA" id="ARBA00012322"/>
    </source>
</evidence>
<dbReference type="GO" id="GO:0004222">
    <property type="term" value="F:metalloendopeptidase activity"/>
    <property type="evidence" value="ECO:0007669"/>
    <property type="project" value="TreeGrafter"/>
</dbReference>
<accession>A0A380GPA5</accession>
<dbReference type="Gene3D" id="2.70.70.10">
    <property type="entry name" value="Glucose Permease (Domain IIA)"/>
    <property type="match status" value="1"/>
</dbReference>
<dbReference type="Pfam" id="PF01551">
    <property type="entry name" value="Peptidase_M23"/>
    <property type="match status" value="1"/>
</dbReference>
<sequence>MTQINAQMILAKIENNEIDWLYEHFSDYFQEVSSYDELKKLLKSYNAIRYKNKLFKHIQLNYREEYIWFDEKMATGISVTLNKYNEIIGFVLTPIKNIKGIKKSKCYYTIPVQNAWFVYAGGENELLNHHYPYKNQRYALDLVLTKANRSYHGNPNLCESYYSYNQIIVAPADGIVVKIIDGIPDATPGENNMKHPEGNYIIMKHANNEYSMIAHIKPHSFKVNVGDCVTRGQFIARIGNSGNAMEPHVHFQIMNQCNTQFAKTYKIKLINGTSPEKGDIVSYTDDNMILKNKFNFATKFKKLSSNMIHIFKN</sequence>
<comment type="similarity">
    <text evidence="3">Belongs to the peptidase M23B family.</text>
</comment>
<organism evidence="7 8">
    <name type="scientific">Staphylococcus nepalensis</name>
    <dbReference type="NCBI Taxonomy" id="214473"/>
    <lineage>
        <taxon>Bacteria</taxon>
        <taxon>Bacillati</taxon>
        <taxon>Bacillota</taxon>
        <taxon>Bacilli</taxon>
        <taxon>Bacillales</taxon>
        <taxon>Staphylococcaceae</taxon>
        <taxon>Staphylococcus</taxon>
    </lineage>
</organism>
<protein>
    <recommendedName>
        <fullName evidence="4">lysostaphin</fullName>
        <ecNumber evidence="4">3.4.24.75</ecNumber>
    </recommendedName>
</protein>
<keyword evidence="5" id="KW-0482">Metalloprotease</keyword>
<dbReference type="AlphaFoldDB" id="A0A380GPA5"/>
<evidence type="ECO:0000256" key="5">
    <source>
        <dbReference type="ARBA" id="ARBA00023049"/>
    </source>
</evidence>
<proteinExistence type="inferred from homology"/>
<dbReference type="Proteomes" id="UP000254412">
    <property type="component" value="Unassembled WGS sequence"/>
</dbReference>
<gene>
    <name evidence="7" type="ORF">NCTC13834_01877</name>
</gene>
<evidence type="ECO:0000256" key="2">
    <source>
        <dbReference type="ARBA" id="ARBA00001947"/>
    </source>
</evidence>